<name>A0A8I6XX47_HORVV</name>
<accession>A0A8I6XX47</accession>
<dbReference type="InterPro" id="IPR016169">
    <property type="entry name" value="FAD-bd_PCMH_sub2"/>
</dbReference>
<reference evidence="1" key="3">
    <citation type="submission" date="2022-01" db="UniProtKB">
        <authorList>
            <consortium name="EnsemblPlants"/>
        </authorList>
    </citation>
    <scope>IDENTIFICATION</scope>
    <source>
        <strain evidence="1">subsp. vulgare</strain>
    </source>
</reference>
<dbReference type="Gene3D" id="3.30.465.10">
    <property type="match status" value="1"/>
</dbReference>
<dbReference type="SMR" id="A0A8I6XX47"/>
<reference evidence="1" key="2">
    <citation type="submission" date="2020-10" db="EMBL/GenBank/DDBJ databases">
        <authorList>
            <person name="Scholz U."/>
            <person name="Mascher M."/>
            <person name="Fiebig A."/>
        </authorList>
    </citation>
    <scope>NUCLEOTIDE SEQUENCE [LARGE SCALE GENOMIC DNA]</scope>
    <source>
        <strain evidence="1">cv. Morex</strain>
    </source>
</reference>
<dbReference type="EnsemblPlants" id="HORVU.MOREX.r3.5HG0466740.1">
    <property type="protein sequence ID" value="HORVU.MOREX.r3.5HG0466740.1.CDS1"/>
    <property type="gene ID" value="HORVU.MOREX.r3.5HG0466740"/>
</dbReference>
<protein>
    <submittedName>
        <fullName evidence="1">Uncharacterized protein</fullName>
    </submittedName>
</protein>
<evidence type="ECO:0000313" key="2">
    <source>
        <dbReference type="Proteomes" id="UP000011116"/>
    </source>
</evidence>
<sequence length="121" mass="13700">MYLGTSDTLLPLMRSRFPELGLNRTHCKEMTWIQSVPYIYLGSAASVEDILNRTTATKSFNKATSDYVRQAIPREVWVKIFTWLAKPDVGLMIMDPYGGKISSVPESATPFRHRAGVLYNI</sequence>
<keyword evidence="2" id="KW-1185">Reference proteome</keyword>
<evidence type="ECO:0000313" key="1">
    <source>
        <dbReference type="EnsemblPlants" id="HORVU.MOREX.r3.5HG0466740.1.CDS1"/>
    </source>
</evidence>
<reference evidence="2" key="1">
    <citation type="journal article" date="2012" name="Nature">
        <title>A physical, genetic and functional sequence assembly of the barley genome.</title>
        <authorList>
            <consortium name="The International Barley Genome Sequencing Consortium"/>
            <person name="Mayer K.F."/>
            <person name="Waugh R."/>
            <person name="Brown J.W."/>
            <person name="Schulman A."/>
            <person name="Langridge P."/>
            <person name="Platzer M."/>
            <person name="Fincher G.B."/>
            <person name="Muehlbauer G.J."/>
            <person name="Sato K."/>
            <person name="Close T.J."/>
            <person name="Wise R.P."/>
            <person name="Stein N."/>
        </authorList>
    </citation>
    <scope>NUCLEOTIDE SEQUENCE [LARGE SCALE GENOMIC DNA]</scope>
    <source>
        <strain evidence="2">cv. Morex</strain>
    </source>
</reference>
<dbReference type="Proteomes" id="UP000011116">
    <property type="component" value="Chromosome 5H"/>
</dbReference>
<dbReference type="Gene3D" id="3.40.462.20">
    <property type="match status" value="1"/>
</dbReference>
<dbReference type="PANTHER" id="PTHR32448">
    <property type="entry name" value="OS08G0158400 PROTEIN"/>
    <property type="match status" value="1"/>
</dbReference>
<dbReference type="Gramene" id="HORVU.MOREX.r3.5HG0466740.1">
    <property type="protein sequence ID" value="HORVU.MOREX.r3.5HG0466740.1.CDS1"/>
    <property type="gene ID" value="HORVU.MOREX.r3.5HG0466740"/>
</dbReference>
<organism evidence="1 2">
    <name type="scientific">Hordeum vulgare subsp. vulgare</name>
    <name type="common">Domesticated barley</name>
    <dbReference type="NCBI Taxonomy" id="112509"/>
    <lineage>
        <taxon>Eukaryota</taxon>
        <taxon>Viridiplantae</taxon>
        <taxon>Streptophyta</taxon>
        <taxon>Embryophyta</taxon>
        <taxon>Tracheophyta</taxon>
        <taxon>Spermatophyta</taxon>
        <taxon>Magnoliopsida</taxon>
        <taxon>Liliopsida</taxon>
        <taxon>Poales</taxon>
        <taxon>Poaceae</taxon>
        <taxon>BOP clade</taxon>
        <taxon>Pooideae</taxon>
        <taxon>Triticodae</taxon>
        <taxon>Triticeae</taxon>
        <taxon>Hordeinae</taxon>
        <taxon>Hordeum</taxon>
    </lineage>
</organism>
<dbReference type="AlphaFoldDB" id="A0A8I6XX47"/>
<proteinExistence type="predicted"/>